<dbReference type="STRING" id="1076256.A0A2H3BW65"/>
<proteinExistence type="predicted"/>
<protein>
    <recommendedName>
        <fullName evidence="3">Fungal-type protein kinase domain-containing protein</fullName>
    </recommendedName>
</protein>
<dbReference type="InterPro" id="IPR041078">
    <property type="entry name" value="Plavaka"/>
</dbReference>
<organism evidence="1 2">
    <name type="scientific">Armillaria solidipes</name>
    <dbReference type="NCBI Taxonomy" id="1076256"/>
    <lineage>
        <taxon>Eukaryota</taxon>
        <taxon>Fungi</taxon>
        <taxon>Dikarya</taxon>
        <taxon>Basidiomycota</taxon>
        <taxon>Agaricomycotina</taxon>
        <taxon>Agaricomycetes</taxon>
        <taxon>Agaricomycetidae</taxon>
        <taxon>Agaricales</taxon>
        <taxon>Marasmiineae</taxon>
        <taxon>Physalacriaceae</taxon>
        <taxon>Armillaria</taxon>
    </lineage>
</organism>
<sequence length="552" mass="63376">MDGAWHAQHGKLSDYCNHAPPLRSSGKKYDQTDAPLDSNTPVLPLSAIENIWAPFDDEVQFCLTDFLFQKVEMSQDDINDLMDLWALDLEKKCGSDAPFDNHEALYKAINEIRVSSAPWKCFQTIVPEDLSRDAPDWQKQSYQMWFHDPDVVIQNILANPDFANKFDATPYIHLNSDGQCCWSDFMSGNFAWHHSTQIYEANPNTKGAMYVSIILRSNKTTVSIATGNVEYYPKYDRDVAFRLFKKKLYHQSLTAILCSLVPAMTTPVVHQCPDEYYRHVIYDLGLYIVDYPEQVLLAGIVQGWCVKCTSPATNLNAPGDRHSRKHTKVLLDAFKNELDVLWDNYNIHEMLLSDLLHQVIKGSFKDHLVEWVYKYLVLKDGDKQLIAAIPPFPGLQRFPHGHRFKQWTGNDSKALMKVYLAAVAGYLPDSIMKALSAFMDFCYLVQRSDFNESNFSLPRQHAIVHYPSHIMEFSAPNGLCSSITESWHITTIKKPWQHSNHYNALSQMLLMNQCLDKLAALHMDLSSYLKKLVLMEWIHQSSTQLFACFIQQ</sequence>
<evidence type="ECO:0000313" key="1">
    <source>
        <dbReference type="EMBL" id="PBK73224.1"/>
    </source>
</evidence>
<dbReference type="AlphaFoldDB" id="A0A2H3BW65"/>
<accession>A0A2H3BW65</accession>
<name>A0A2H3BW65_9AGAR</name>
<evidence type="ECO:0000313" key="2">
    <source>
        <dbReference type="Proteomes" id="UP000218334"/>
    </source>
</evidence>
<reference evidence="2" key="1">
    <citation type="journal article" date="2017" name="Nat. Ecol. Evol.">
        <title>Genome expansion and lineage-specific genetic innovations in the forest pathogenic fungi Armillaria.</title>
        <authorList>
            <person name="Sipos G."/>
            <person name="Prasanna A.N."/>
            <person name="Walter M.C."/>
            <person name="O'Connor E."/>
            <person name="Balint B."/>
            <person name="Krizsan K."/>
            <person name="Kiss B."/>
            <person name="Hess J."/>
            <person name="Varga T."/>
            <person name="Slot J."/>
            <person name="Riley R."/>
            <person name="Boka B."/>
            <person name="Rigling D."/>
            <person name="Barry K."/>
            <person name="Lee J."/>
            <person name="Mihaltcheva S."/>
            <person name="LaButti K."/>
            <person name="Lipzen A."/>
            <person name="Waldron R."/>
            <person name="Moloney N.M."/>
            <person name="Sperisen C."/>
            <person name="Kredics L."/>
            <person name="Vagvoelgyi C."/>
            <person name="Patrignani A."/>
            <person name="Fitzpatrick D."/>
            <person name="Nagy I."/>
            <person name="Doyle S."/>
            <person name="Anderson J.B."/>
            <person name="Grigoriev I.V."/>
            <person name="Gueldener U."/>
            <person name="Muensterkoetter M."/>
            <person name="Nagy L.G."/>
        </authorList>
    </citation>
    <scope>NUCLEOTIDE SEQUENCE [LARGE SCALE GENOMIC DNA]</scope>
    <source>
        <strain evidence="2">28-4</strain>
    </source>
</reference>
<dbReference type="Pfam" id="PF18759">
    <property type="entry name" value="Plavaka"/>
    <property type="match status" value="2"/>
</dbReference>
<gene>
    <name evidence="1" type="ORF">ARMSODRAFT_987174</name>
</gene>
<keyword evidence="2" id="KW-1185">Reference proteome</keyword>
<dbReference type="Proteomes" id="UP000218334">
    <property type="component" value="Unassembled WGS sequence"/>
</dbReference>
<dbReference type="EMBL" id="KZ293421">
    <property type="protein sequence ID" value="PBK73224.1"/>
    <property type="molecule type" value="Genomic_DNA"/>
</dbReference>
<evidence type="ECO:0008006" key="3">
    <source>
        <dbReference type="Google" id="ProtNLM"/>
    </source>
</evidence>